<proteinExistence type="predicted"/>
<dbReference type="Pfam" id="PF05721">
    <property type="entry name" value="PhyH"/>
    <property type="match status" value="1"/>
</dbReference>
<protein>
    <recommendedName>
        <fullName evidence="3">Phytanoyl-CoA dioxygenase PhyH</fullName>
    </recommendedName>
</protein>
<dbReference type="InterPro" id="IPR008775">
    <property type="entry name" value="Phytyl_CoA_dOase-like"/>
</dbReference>
<evidence type="ECO:0000313" key="1">
    <source>
        <dbReference type="EMBL" id="AKZ61479.1"/>
    </source>
</evidence>
<gene>
    <name evidence="1" type="ORF">F506_01255</name>
</gene>
<evidence type="ECO:0000313" key="2">
    <source>
        <dbReference type="Proteomes" id="UP000063429"/>
    </source>
</evidence>
<dbReference type="Proteomes" id="UP000063429">
    <property type="component" value="Chromosome"/>
</dbReference>
<keyword evidence="2" id="KW-1185">Reference proteome</keyword>
<dbReference type="EMBL" id="CP011409">
    <property type="protein sequence ID" value="AKZ61479.1"/>
    <property type="molecule type" value="Genomic_DNA"/>
</dbReference>
<organism evidence="1 2">
    <name type="scientific">Herbaspirillum hiltneri N3</name>
    <dbReference type="NCBI Taxonomy" id="1262470"/>
    <lineage>
        <taxon>Bacteria</taxon>
        <taxon>Pseudomonadati</taxon>
        <taxon>Pseudomonadota</taxon>
        <taxon>Betaproteobacteria</taxon>
        <taxon>Burkholderiales</taxon>
        <taxon>Oxalobacteraceae</taxon>
        <taxon>Herbaspirillum</taxon>
    </lineage>
</organism>
<sequence length="256" mass="28790">MTHADYKSFQAWLRRAPTPPSLAYGAEYLAEVERNGICIVPDFWSAEKCADARAEIDRVITEYPRYVNGNAKADVRVYGANNASALIDDFAQDARLLAIASAYNHKATETAFTLAARMPTTPGNSGSGEGWHRDAFLRQFKAILYLSEVSMENGPFQFLSDSQRSKRVLVDMKTADLKYMQYRMEETQIARLLAQEPARLKTFTARAGTLILVDTSAIHRGKPIQAGTRYALTNYYFPTDSIDQSMYEKFDVLPRA</sequence>
<dbReference type="SUPFAM" id="SSF51197">
    <property type="entry name" value="Clavaminate synthase-like"/>
    <property type="match status" value="1"/>
</dbReference>
<reference evidence="2" key="1">
    <citation type="journal article" date="2015" name="Genome Announc.">
        <title>Complete Genome Sequence of Herbaspirillum hiltneri N3 (DSM 17495), Isolated from Surface-Sterilized Wheat Roots.</title>
        <authorList>
            <person name="Guizelini D."/>
            <person name="Saizaki P.M."/>
            <person name="Coimbra N.A."/>
            <person name="Weiss V.A."/>
            <person name="Faoro H."/>
            <person name="Sfeir M.Z."/>
            <person name="Baura V.A."/>
            <person name="Monteiro R.A."/>
            <person name="Chubatsu L.S."/>
            <person name="Souza E.M."/>
            <person name="Cruz L.M."/>
            <person name="Pedrosa F.O."/>
            <person name="Raittz R.T."/>
            <person name="Marchaukoski J.N."/>
            <person name="Steffens M.B."/>
        </authorList>
    </citation>
    <scope>NUCLEOTIDE SEQUENCE [LARGE SCALE GENOMIC DNA]</scope>
    <source>
        <strain evidence="2">N3</strain>
    </source>
</reference>
<name>A0ABM5UWG6_9BURK</name>
<accession>A0ABM5UWG6</accession>
<dbReference type="Gene3D" id="2.60.120.620">
    <property type="entry name" value="q2cbj1_9rhob like domain"/>
    <property type="match status" value="1"/>
</dbReference>
<evidence type="ECO:0008006" key="3">
    <source>
        <dbReference type="Google" id="ProtNLM"/>
    </source>
</evidence>